<comment type="caution">
    <text evidence="3">The sequence shown here is derived from an EMBL/GenBank/DDBJ whole genome shotgun (WGS) entry which is preliminary data.</text>
</comment>
<evidence type="ECO:0000256" key="1">
    <source>
        <dbReference type="SAM" id="Coils"/>
    </source>
</evidence>
<dbReference type="AlphaFoldDB" id="A0AA35M5M7"/>
<protein>
    <submittedName>
        <fullName evidence="3">Uncharacterized protein</fullName>
    </submittedName>
</protein>
<sequence length="143" mass="16550">MTRFEADEYRLLGSESHETASPWKEASNRMQEVHDWEAQMNCRDSDDTASEWSESQENEDCWENSADEDFFGIEKENAQECQRLARELLREAQEKLQMIAEELRIHNKGTRYLTAALCRFETQTLPHGTYGIVDIGIQGQNSG</sequence>
<feature type="region of interest" description="Disordered" evidence="2">
    <location>
        <begin position="1"/>
        <end position="29"/>
    </location>
</feature>
<organism evidence="3 4">
    <name type="scientific">Clonostachys chloroleuca</name>
    <dbReference type="NCBI Taxonomy" id="1926264"/>
    <lineage>
        <taxon>Eukaryota</taxon>
        <taxon>Fungi</taxon>
        <taxon>Dikarya</taxon>
        <taxon>Ascomycota</taxon>
        <taxon>Pezizomycotina</taxon>
        <taxon>Sordariomycetes</taxon>
        <taxon>Hypocreomycetidae</taxon>
        <taxon>Hypocreales</taxon>
        <taxon>Bionectriaceae</taxon>
        <taxon>Clonostachys</taxon>
    </lineage>
</organism>
<reference evidence="3" key="1">
    <citation type="submission" date="2023-01" db="EMBL/GenBank/DDBJ databases">
        <authorList>
            <person name="Piombo E."/>
        </authorList>
    </citation>
    <scope>NUCLEOTIDE SEQUENCE</scope>
</reference>
<evidence type="ECO:0000313" key="4">
    <source>
        <dbReference type="Proteomes" id="UP001160390"/>
    </source>
</evidence>
<gene>
    <name evidence="3" type="ORF">CCHLO57077_00001781</name>
</gene>
<keyword evidence="1" id="KW-0175">Coiled coil</keyword>
<name>A0AA35M5M7_9HYPO</name>
<evidence type="ECO:0000313" key="3">
    <source>
        <dbReference type="EMBL" id="CAI6090171.1"/>
    </source>
</evidence>
<accession>A0AA35M5M7</accession>
<proteinExistence type="predicted"/>
<evidence type="ECO:0000256" key="2">
    <source>
        <dbReference type="SAM" id="MobiDB-lite"/>
    </source>
</evidence>
<feature type="compositionally biased region" description="Basic and acidic residues" evidence="2">
    <location>
        <begin position="1"/>
        <end position="18"/>
    </location>
</feature>
<dbReference type="EMBL" id="CABFNP030001012">
    <property type="protein sequence ID" value="CAI6090171.1"/>
    <property type="molecule type" value="Genomic_DNA"/>
</dbReference>
<keyword evidence="4" id="KW-1185">Reference proteome</keyword>
<dbReference type="Proteomes" id="UP001160390">
    <property type="component" value="Unassembled WGS sequence"/>
</dbReference>
<feature type="coiled-coil region" evidence="1">
    <location>
        <begin position="75"/>
        <end position="102"/>
    </location>
</feature>